<dbReference type="CDD" id="cd03141">
    <property type="entry name" value="GATase1_Hsp31_like"/>
    <property type="match status" value="1"/>
</dbReference>
<dbReference type="SUPFAM" id="SSF52317">
    <property type="entry name" value="Class I glutamine amidotransferase-like"/>
    <property type="match status" value="1"/>
</dbReference>
<accession>A0A1W1DXM4</accession>
<organism evidence="5">
    <name type="scientific">hydrothermal vent metagenome</name>
    <dbReference type="NCBI Taxonomy" id="652676"/>
    <lineage>
        <taxon>unclassified sequences</taxon>
        <taxon>metagenomes</taxon>
        <taxon>ecological metagenomes</taxon>
    </lineage>
</organism>
<feature type="domain" description="DJ-1/PfpI" evidence="4">
    <location>
        <begin position="26"/>
        <end position="216"/>
    </location>
</feature>
<dbReference type="InterPro" id="IPR029062">
    <property type="entry name" value="Class_I_gatase-like"/>
</dbReference>
<reference evidence="5" key="1">
    <citation type="submission" date="2016-10" db="EMBL/GenBank/DDBJ databases">
        <authorList>
            <person name="de Groot N.N."/>
        </authorList>
    </citation>
    <scope>NUCLEOTIDE SEQUENCE</scope>
</reference>
<protein>
    <submittedName>
        <fullName evidence="5">ThiJ/PfpI family protein</fullName>
    </submittedName>
</protein>
<evidence type="ECO:0000313" key="6">
    <source>
        <dbReference type="EMBL" id="SFV89717.1"/>
    </source>
</evidence>
<dbReference type="Gene3D" id="3.40.50.880">
    <property type="match status" value="1"/>
</dbReference>
<comment type="similarity">
    <text evidence="3">Belongs to the peptidase C56 family. HSP31-like subfamily.</text>
</comment>
<sequence length="220" mass="24340">MKNILIVVTNCNITPKNKPTGIWLEEYTIPYQLFTQAGFKIETTSIKGGAAPIDPRSNPTDEQSKQWAEAIQSLQSTTKLSTVNLNNYDAVFFPGGHGTMFDLPNNADINNTLQNFQENNKVIAAVCHGPACFVGATLKNGKSFLNERSVTGFTNEEEIAAEQEKNMPFLLEDELFKNGAIFIKKSEWSDHVEVDDNLITGQNPQSSKSIAEAIIKKLNN</sequence>
<keyword evidence="1" id="KW-0346">Stress response</keyword>
<dbReference type="GO" id="GO:0019172">
    <property type="term" value="F:glyoxalase III activity"/>
    <property type="evidence" value="ECO:0007669"/>
    <property type="project" value="TreeGrafter"/>
</dbReference>
<proteinExistence type="inferred from homology"/>
<dbReference type="InterPro" id="IPR050325">
    <property type="entry name" value="Prot/Nucl_acid_deglycase"/>
</dbReference>
<evidence type="ECO:0000256" key="3">
    <source>
        <dbReference type="ARBA" id="ARBA00038493"/>
    </source>
</evidence>
<evidence type="ECO:0000256" key="1">
    <source>
        <dbReference type="ARBA" id="ARBA00023016"/>
    </source>
</evidence>
<dbReference type="EMBL" id="FPHZ01000254">
    <property type="protein sequence ID" value="SFV89717.1"/>
    <property type="molecule type" value="Genomic_DNA"/>
</dbReference>
<dbReference type="PANTHER" id="PTHR48094">
    <property type="entry name" value="PROTEIN/NUCLEIC ACID DEGLYCASE DJ-1-RELATED"/>
    <property type="match status" value="1"/>
</dbReference>
<dbReference type="GO" id="GO:0005737">
    <property type="term" value="C:cytoplasm"/>
    <property type="evidence" value="ECO:0007669"/>
    <property type="project" value="TreeGrafter"/>
</dbReference>
<evidence type="ECO:0000259" key="4">
    <source>
        <dbReference type="Pfam" id="PF01965"/>
    </source>
</evidence>
<dbReference type="EMBL" id="FPHY01000079">
    <property type="protein sequence ID" value="SFV86439.1"/>
    <property type="molecule type" value="Genomic_DNA"/>
</dbReference>
<dbReference type="GO" id="GO:0019243">
    <property type="term" value="P:methylglyoxal catabolic process to D-lactate via S-lactoyl-glutathione"/>
    <property type="evidence" value="ECO:0007669"/>
    <property type="project" value="TreeGrafter"/>
</dbReference>
<dbReference type="InterPro" id="IPR002818">
    <property type="entry name" value="DJ-1/PfpI"/>
</dbReference>
<evidence type="ECO:0000256" key="2">
    <source>
        <dbReference type="ARBA" id="ARBA00023239"/>
    </source>
</evidence>
<name>A0A1W1DXM4_9ZZZZ</name>
<dbReference type="PANTHER" id="PTHR48094:SF11">
    <property type="entry name" value="GLUTATHIONE-INDEPENDENT GLYOXALASE HSP31-RELATED"/>
    <property type="match status" value="1"/>
</dbReference>
<gene>
    <name evidence="5" type="ORF">MNB_SUP05-SYMBIONT-4-1270</name>
    <name evidence="6" type="ORF">MNB_SUP05-SYMBIONT-5-1372</name>
</gene>
<keyword evidence="2" id="KW-0456">Lyase</keyword>
<evidence type="ECO:0000313" key="5">
    <source>
        <dbReference type="EMBL" id="SFV86439.1"/>
    </source>
</evidence>
<dbReference type="Pfam" id="PF01965">
    <property type="entry name" value="DJ-1_PfpI"/>
    <property type="match status" value="1"/>
</dbReference>
<dbReference type="AlphaFoldDB" id="A0A1W1DXM4"/>